<evidence type="ECO:0000313" key="2">
    <source>
        <dbReference type="Proteomes" id="UP000472272"/>
    </source>
</evidence>
<keyword evidence="2" id="KW-1185">Reference proteome</keyword>
<accession>A0A670IR79</accession>
<reference evidence="1" key="2">
    <citation type="submission" date="2025-08" db="UniProtKB">
        <authorList>
            <consortium name="Ensembl"/>
        </authorList>
    </citation>
    <scope>IDENTIFICATION</scope>
</reference>
<dbReference type="AlphaFoldDB" id="A0A670IR79"/>
<evidence type="ECO:0000313" key="1">
    <source>
        <dbReference type="Ensembl" id="ENSPMRP00000014510.1"/>
    </source>
</evidence>
<dbReference type="Ensembl" id="ENSPMRT00000015501.1">
    <property type="protein sequence ID" value="ENSPMRP00000014510.1"/>
    <property type="gene ID" value="ENSPMRG00000009674.1"/>
</dbReference>
<reference evidence="1 2" key="1">
    <citation type="journal article" date="2019" name="Proc. Natl. Acad. Sci. U.S.A.">
        <title>Regulatory changes in pterin and carotenoid genes underlie balanced color polymorphisms in the wall lizard.</title>
        <authorList>
            <person name="Andrade P."/>
            <person name="Pinho C."/>
            <person name="Perez I de Lanuza G."/>
            <person name="Afonso S."/>
            <person name="Brejcha J."/>
            <person name="Rubin C.J."/>
            <person name="Wallerman O."/>
            <person name="Pereira P."/>
            <person name="Sabatino S.J."/>
            <person name="Bellati A."/>
            <person name="Pellitteri-Rosa D."/>
            <person name="Bosakova Z."/>
            <person name="Bunikis I."/>
            <person name="Carretero M.A."/>
            <person name="Feiner N."/>
            <person name="Marsik P."/>
            <person name="Pauperio F."/>
            <person name="Salvi D."/>
            <person name="Soler L."/>
            <person name="While G.M."/>
            <person name="Uller T."/>
            <person name="Font E."/>
            <person name="Andersson L."/>
            <person name="Carneiro M."/>
        </authorList>
    </citation>
    <scope>NUCLEOTIDE SEQUENCE</scope>
</reference>
<sequence>ILSTTRMHLKHMMTLVVQQPVGMSDICCPYLLSNCALYSAEGGSTPLKECKKRIRKFSGSFFACKES</sequence>
<name>A0A670IR79_PODMU</name>
<proteinExistence type="predicted"/>
<protein>
    <submittedName>
        <fullName evidence="1">Uncharacterized protein</fullName>
    </submittedName>
</protein>
<dbReference type="Proteomes" id="UP000472272">
    <property type="component" value="Chromosome 8"/>
</dbReference>
<reference evidence="1" key="3">
    <citation type="submission" date="2025-09" db="UniProtKB">
        <authorList>
            <consortium name="Ensembl"/>
        </authorList>
    </citation>
    <scope>IDENTIFICATION</scope>
</reference>
<organism evidence="1 2">
    <name type="scientific">Podarcis muralis</name>
    <name type="common">Wall lizard</name>
    <name type="synonym">Lacerta muralis</name>
    <dbReference type="NCBI Taxonomy" id="64176"/>
    <lineage>
        <taxon>Eukaryota</taxon>
        <taxon>Metazoa</taxon>
        <taxon>Chordata</taxon>
        <taxon>Craniata</taxon>
        <taxon>Vertebrata</taxon>
        <taxon>Euteleostomi</taxon>
        <taxon>Lepidosauria</taxon>
        <taxon>Squamata</taxon>
        <taxon>Bifurcata</taxon>
        <taxon>Unidentata</taxon>
        <taxon>Episquamata</taxon>
        <taxon>Laterata</taxon>
        <taxon>Lacertibaenia</taxon>
        <taxon>Lacertidae</taxon>
        <taxon>Podarcis</taxon>
    </lineage>
</organism>